<evidence type="ECO:0000313" key="2">
    <source>
        <dbReference type="EMBL" id="ETO08408.1"/>
    </source>
</evidence>
<feature type="compositionally biased region" description="Basic and acidic residues" evidence="1">
    <location>
        <begin position="143"/>
        <end position="168"/>
    </location>
</feature>
<comment type="caution">
    <text evidence="2">The sequence shown here is derived from an EMBL/GenBank/DDBJ whole genome shotgun (WGS) entry which is preliminary data.</text>
</comment>
<dbReference type="AlphaFoldDB" id="X6M373"/>
<dbReference type="Proteomes" id="UP000023152">
    <property type="component" value="Unassembled WGS sequence"/>
</dbReference>
<organism evidence="2 3">
    <name type="scientific">Reticulomyxa filosa</name>
    <dbReference type="NCBI Taxonomy" id="46433"/>
    <lineage>
        <taxon>Eukaryota</taxon>
        <taxon>Sar</taxon>
        <taxon>Rhizaria</taxon>
        <taxon>Retaria</taxon>
        <taxon>Foraminifera</taxon>
        <taxon>Monothalamids</taxon>
        <taxon>Reticulomyxidae</taxon>
        <taxon>Reticulomyxa</taxon>
    </lineage>
</organism>
<reference evidence="2 3" key="1">
    <citation type="journal article" date="2013" name="Curr. Biol.">
        <title>The Genome of the Foraminiferan Reticulomyxa filosa.</title>
        <authorList>
            <person name="Glockner G."/>
            <person name="Hulsmann N."/>
            <person name="Schleicher M."/>
            <person name="Noegel A.A."/>
            <person name="Eichinger L."/>
            <person name="Gallinger C."/>
            <person name="Pawlowski J."/>
            <person name="Sierra R."/>
            <person name="Euteneuer U."/>
            <person name="Pillet L."/>
            <person name="Moustafa A."/>
            <person name="Platzer M."/>
            <person name="Groth M."/>
            <person name="Szafranski K."/>
            <person name="Schliwa M."/>
        </authorList>
    </citation>
    <scope>NUCLEOTIDE SEQUENCE [LARGE SCALE GENOMIC DNA]</scope>
</reference>
<feature type="compositionally biased region" description="Basic and acidic residues" evidence="1">
    <location>
        <begin position="112"/>
        <end position="129"/>
    </location>
</feature>
<name>X6M373_RETFI</name>
<accession>X6M373</accession>
<feature type="region of interest" description="Disordered" evidence="1">
    <location>
        <begin position="98"/>
        <end position="129"/>
    </location>
</feature>
<evidence type="ECO:0000256" key="1">
    <source>
        <dbReference type="SAM" id="MobiDB-lite"/>
    </source>
</evidence>
<keyword evidence="3" id="KW-1185">Reference proteome</keyword>
<evidence type="ECO:0000313" key="3">
    <source>
        <dbReference type="Proteomes" id="UP000023152"/>
    </source>
</evidence>
<dbReference type="EMBL" id="ASPP01025035">
    <property type="protein sequence ID" value="ETO08408.1"/>
    <property type="molecule type" value="Genomic_DNA"/>
</dbReference>
<proteinExistence type="predicted"/>
<sequence length="175" mass="20407">MGKYLKKKKNEKKKDWKLIVFIENWQSKTLKNLFAINLGAQASSNNCWSDKSPKTNLNFDYMSQQTSETNYSIIKVPIQTLDVLEMHAQSVYHRKNNTGKLDLGAKQRKKAHQEEKRERGDDTRKVEKIHCGVTTAADKKLKSMKKNIDKKGDEYEKEEKDLDEKESRVGSVFFF</sequence>
<gene>
    <name evidence="2" type="ORF">RFI_28979</name>
</gene>
<feature type="region of interest" description="Disordered" evidence="1">
    <location>
        <begin position="143"/>
        <end position="175"/>
    </location>
</feature>
<protein>
    <submittedName>
        <fullName evidence="2">Uncharacterized protein</fullName>
    </submittedName>
</protein>